<name>A0ABQ4H228_9ACTN</name>
<proteinExistence type="predicted"/>
<gene>
    <name evidence="1" type="ORF">Msi02_85420</name>
</gene>
<dbReference type="EMBL" id="BOOF01000097">
    <property type="protein sequence ID" value="GIH67725.1"/>
    <property type="molecule type" value="Genomic_DNA"/>
</dbReference>
<evidence type="ECO:0000313" key="2">
    <source>
        <dbReference type="Proteomes" id="UP000660454"/>
    </source>
</evidence>
<reference evidence="1 2" key="1">
    <citation type="submission" date="2021-01" db="EMBL/GenBank/DDBJ databases">
        <title>Whole genome shotgun sequence of Microbispora siamensis NBRC 104113.</title>
        <authorList>
            <person name="Komaki H."/>
            <person name="Tamura T."/>
        </authorList>
    </citation>
    <scope>NUCLEOTIDE SEQUENCE [LARGE SCALE GENOMIC DNA]</scope>
    <source>
        <strain evidence="1 2">NBRC 104113</strain>
    </source>
</reference>
<organism evidence="1 2">
    <name type="scientific">Microbispora siamensis</name>
    <dbReference type="NCBI Taxonomy" id="564413"/>
    <lineage>
        <taxon>Bacteria</taxon>
        <taxon>Bacillati</taxon>
        <taxon>Actinomycetota</taxon>
        <taxon>Actinomycetes</taxon>
        <taxon>Streptosporangiales</taxon>
        <taxon>Streptosporangiaceae</taxon>
        <taxon>Microbispora</taxon>
    </lineage>
</organism>
<protein>
    <submittedName>
        <fullName evidence="1">Uncharacterized protein</fullName>
    </submittedName>
</protein>
<accession>A0ABQ4H228</accession>
<dbReference type="Proteomes" id="UP000660454">
    <property type="component" value="Unassembled WGS sequence"/>
</dbReference>
<comment type="caution">
    <text evidence="1">The sequence shown here is derived from an EMBL/GenBank/DDBJ whole genome shotgun (WGS) entry which is preliminary data.</text>
</comment>
<evidence type="ECO:0000313" key="1">
    <source>
        <dbReference type="EMBL" id="GIH67725.1"/>
    </source>
</evidence>
<keyword evidence="2" id="KW-1185">Reference proteome</keyword>
<sequence length="126" mass="13656">MSPGLTQEGYVESRTLPPDEVEDFITRRMGVILRMKTSGQSDAAPLQITAQPQALPDLPAMLPTKNSGTEAEIGARADRSSHIHVASRDGCMPGWRWHRKAICLLCPTTSERSAPNASVIIAHSHA</sequence>